<reference evidence="3" key="1">
    <citation type="submission" date="2021-01" db="EMBL/GenBank/DDBJ databases">
        <authorList>
            <person name="Corre E."/>
            <person name="Pelletier E."/>
            <person name="Niang G."/>
            <person name="Scheremetjew M."/>
            <person name="Finn R."/>
            <person name="Kale V."/>
            <person name="Holt S."/>
            <person name="Cochrane G."/>
            <person name="Meng A."/>
            <person name="Brown T."/>
            <person name="Cohen L."/>
        </authorList>
    </citation>
    <scope>NUCLEOTIDE SEQUENCE</scope>
    <source>
        <strain evidence="3">B650</strain>
    </source>
</reference>
<feature type="coiled-coil region" evidence="1">
    <location>
        <begin position="357"/>
        <end position="394"/>
    </location>
</feature>
<feature type="compositionally biased region" description="Basic and acidic residues" evidence="2">
    <location>
        <begin position="903"/>
        <end position="927"/>
    </location>
</feature>
<feature type="compositionally biased region" description="Basic residues" evidence="2">
    <location>
        <begin position="1112"/>
        <end position="1127"/>
    </location>
</feature>
<evidence type="ECO:0000256" key="1">
    <source>
        <dbReference type="SAM" id="Coils"/>
    </source>
</evidence>
<feature type="region of interest" description="Disordered" evidence="2">
    <location>
        <begin position="1"/>
        <end position="73"/>
    </location>
</feature>
<feature type="compositionally biased region" description="Basic residues" evidence="2">
    <location>
        <begin position="1"/>
        <end position="18"/>
    </location>
</feature>
<evidence type="ECO:0000313" key="3">
    <source>
        <dbReference type="EMBL" id="CAD9574700.1"/>
    </source>
</evidence>
<keyword evidence="1" id="KW-0175">Coiled coil</keyword>
<feature type="compositionally biased region" description="Basic and acidic residues" evidence="2">
    <location>
        <begin position="793"/>
        <end position="814"/>
    </location>
</feature>
<sequence>MSFLLQKRRGGGNSKRHLSNPGRSSNSFRRRSGEAGGQVQQMVHRPSAATATRQQPLQTVQNQQQNKQNQERQDGVISMAEVMEDLRVLEHQQKETEALLTNQKRLKKQKIETLASEEQALASSKYQNGEARAAVEKHRQILGDKTREILALEARRASGSDNLKRVDFKLTSALATGERIRSYRHKIDMTMLNLRNVAEKLDKQKQKSEVDLKNAEMRRDNTRHKENLLVKSIANFRSKANSLAEDVIRVKESIENYKTDRANAQHMEASTKFRVESIVAEIMSDRKRHEEVAKEVSERLAVFKAEEMEVRAKMDKIMSKSAGVENEIIAEQEWARRCQIDEDLTSSRDMLDFSTLLERCENEESRVANDMVSMEERKRNEDQMLEEVDRLKTDELAARERTAEITKRVEEGRAVETKRRAVHSDLLEAVQKDHEEVEKLKHSAEELTAQKECAKKEAADKLARQSELTEAEEEAVAIQIKRTADREKEMEEINAELASARRTLQPKVEQARKEADVAKAASILIQSHREELQKRNAKDGAAIEFADIEAQQAAVQSAAKTEIAEVLAQFPTLSSLLTAEYDAKVDLAHQVDKALTNLRDECNRRIQTARQNRQQRVDELRRKRDLERAERKAEKQRAQELKQKEEAEAKARLQAEEKAAERKAEALKRRKRAEKKRQAALEAAAAEKALLEDEEEDDEYDGLATNVGMKSDDQHIEQSARNNKKDILFGEPSTEKATVDNVTPEKPTRKKSVTFSLDESTYFTQRSDGTSVVSKRKTKRRTFDEEFEDENEDLRARTERKPRSSRRREAESSSRSKSGAFRSISKSAASNTKAHKKSRTSRDPVAKSQDWLFDDVDLDHKTVESGRNPTSKSDGARRRSKSTSRSSSSTADLDKKRRSRSNSADERDAPRSDDVCTRRSGRSDKRTKQTHSNDTCSSKPRKSSEEGRRSSKALSSQPSSRGRSRERSSSKCDRSSSSKDRAERGSRGHGEKSDRSLSHAHSSYKSSVEKDGRRKSSSRASENKPQAAKKMKSAIDKTTKSRINKSDEFDFDFSAPGKETKAMSKSNSNSSRKKVVENNSKDSKEKEASSSQASGISSDERQKKPHSSSSGHRPRRLKRRSNLKAKQQKMNLTQVDDDLDFSFA</sequence>
<evidence type="ECO:0000256" key="2">
    <source>
        <dbReference type="SAM" id="MobiDB-lite"/>
    </source>
</evidence>
<organism evidence="3">
    <name type="scientific">Leptocylindrus danicus</name>
    <dbReference type="NCBI Taxonomy" id="163516"/>
    <lineage>
        <taxon>Eukaryota</taxon>
        <taxon>Sar</taxon>
        <taxon>Stramenopiles</taxon>
        <taxon>Ochrophyta</taxon>
        <taxon>Bacillariophyta</taxon>
        <taxon>Coscinodiscophyceae</taxon>
        <taxon>Chaetocerotophycidae</taxon>
        <taxon>Leptocylindrales</taxon>
        <taxon>Leptocylindraceae</taxon>
        <taxon>Leptocylindrus</taxon>
    </lineage>
</organism>
<feature type="compositionally biased region" description="Basic and acidic residues" evidence="2">
    <location>
        <begin position="710"/>
        <end position="738"/>
    </location>
</feature>
<feature type="compositionally biased region" description="Basic and acidic residues" evidence="2">
    <location>
        <begin position="1074"/>
        <end position="1088"/>
    </location>
</feature>
<name>A0A7S2P3C8_9STRA</name>
<feature type="compositionally biased region" description="Acidic residues" evidence="2">
    <location>
        <begin position="692"/>
        <end position="701"/>
    </location>
</feature>
<feature type="compositionally biased region" description="Low complexity" evidence="2">
    <location>
        <begin position="815"/>
        <end position="825"/>
    </location>
</feature>
<gene>
    <name evidence="3" type="ORF">LDAN0321_LOCUS8581</name>
</gene>
<feature type="region of interest" description="Disordered" evidence="2">
    <location>
        <begin position="612"/>
        <end position="1144"/>
    </location>
</feature>
<feature type="compositionally biased region" description="Acidic residues" evidence="2">
    <location>
        <begin position="1135"/>
        <end position="1144"/>
    </location>
</feature>
<feature type="compositionally biased region" description="Low complexity" evidence="2">
    <location>
        <begin position="54"/>
        <end position="68"/>
    </location>
</feature>
<feature type="compositionally biased region" description="Basic and acidic residues" evidence="2">
    <location>
        <begin position="615"/>
        <end position="667"/>
    </location>
</feature>
<feature type="coiled-coil region" evidence="1">
    <location>
        <begin position="427"/>
        <end position="503"/>
    </location>
</feature>
<feature type="compositionally biased region" description="Polar residues" evidence="2">
    <location>
        <begin position="753"/>
        <end position="773"/>
    </location>
</feature>
<feature type="coiled-coil region" evidence="1">
    <location>
        <begin position="191"/>
        <end position="225"/>
    </location>
</feature>
<feature type="coiled-coil region" evidence="1">
    <location>
        <begin position="79"/>
        <end position="109"/>
    </location>
</feature>
<dbReference type="EMBL" id="HBGY01013340">
    <property type="protein sequence ID" value="CAD9574700.1"/>
    <property type="molecule type" value="Transcribed_RNA"/>
</dbReference>
<feature type="compositionally biased region" description="Basic and acidic residues" evidence="2">
    <location>
        <begin position="1033"/>
        <end position="1048"/>
    </location>
</feature>
<dbReference type="AlphaFoldDB" id="A0A7S2P3C8"/>
<accession>A0A7S2P3C8</accession>
<protein>
    <submittedName>
        <fullName evidence="3">Uncharacterized protein</fullName>
    </submittedName>
</protein>
<feature type="compositionally biased region" description="Basic and acidic residues" evidence="2">
    <location>
        <begin position="963"/>
        <end position="997"/>
    </location>
</feature>
<proteinExistence type="predicted"/>